<keyword evidence="2 4" id="KW-0863">Zinc-finger</keyword>
<name>A0AAN8TAV7_SOLBU</name>
<dbReference type="SMART" id="SM00575">
    <property type="entry name" value="ZnF_PMZ"/>
    <property type="match status" value="1"/>
</dbReference>
<dbReference type="EMBL" id="JBANQN010000007">
    <property type="protein sequence ID" value="KAK6785118.1"/>
    <property type="molecule type" value="Genomic_DNA"/>
</dbReference>
<keyword evidence="1" id="KW-0479">Metal-binding</keyword>
<evidence type="ECO:0000256" key="4">
    <source>
        <dbReference type="PROSITE-ProRule" id="PRU00325"/>
    </source>
</evidence>
<feature type="region of interest" description="Disordered" evidence="5">
    <location>
        <begin position="239"/>
        <end position="263"/>
    </location>
</feature>
<gene>
    <name evidence="7" type="ORF">RDI58_018573</name>
</gene>
<keyword evidence="8" id="KW-1185">Reference proteome</keyword>
<comment type="caution">
    <text evidence="7">The sequence shown here is derived from an EMBL/GenBank/DDBJ whole genome shotgun (WGS) entry which is preliminary data.</text>
</comment>
<evidence type="ECO:0000256" key="1">
    <source>
        <dbReference type="ARBA" id="ARBA00022723"/>
    </source>
</evidence>
<sequence>MGETHVKVNLHWGGKVVYEAGSVLVRYSREPQVMQRFPISLKYDRLQRIFRSKMAVSDPKLTVIITGRYPNVILANGLPIFGETPIYSVGSLLSFLRSPETFSNHITIIVLEMYTTVERFPLVEQPTDTEFDLDVGDTTYLPSLNLGFPSGTLQQQAMVGVVSQSKYTSGFGARYDRTSELVRVSSNQHYPAQLESIDRRNDIENNPTLIQPRKLVNNNNVANDEVNELDNNVPLDYEGMDDNFSPGGDGDSDKVAATPGEGPKNCASVGVTDHIWDAFWNRKKPGFIRSGLPVDDPFYGDSRCDLENLMWLAATENQLKKFRQRMEQIKTLSHAAHLWLANLSLEKWTMHKDDGYRWGVLTTNIHLCYYGLLMKACGLSVTAIVRLTFKSIIDRFDERCRLAVAQIQVFEIRTFADAGKGGNVQVLTGVEKKCTCGKWRNYHMPCSHAIKSCHFRGIEPRDYISEYYSCRFYKLTCNGKFFPLSEEAHWPPSPFNLLANTKYERTEGVQHIARSRMGRSCGNCKQTGHNRTRCPKNP</sequence>
<reference evidence="7 8" key="1">
    <citation type="submission" date="2024-02" db="EMBL/GenBank/DDBJ databases">
        <title>de novo genome assembly of Solanum bulbocastanum strain 11H21.</title>
        <authorList>
            <person name="Hosaka A.J."/>
        </authorList>
    </citation>
    <scope>NUCLEOTIDE SEQUENCE [LARGE SCALE GENOMIC DNA]</scope>
    <source>
        <tissue evidence="7">Young leaves</tissue>
    </source>
</reference>
<proteinExistence type="predicted"/>
<evidence type="ECO:0000313" key="8">
    <source>
        <dbReference type="Proteomes" id="UP001371456"/>
    </source>
</evidence>
<evidence type="ECO:0000256" key="5">
    <source>
        <dbReference type="SAM" id="MobiDB-lite"/>
    </source>
</evidence>
<evidence type="ECO:0000256" key="3">
    <source>
        <dbReference type="ARBA" id="ARBA00022833"/>
    </source>
</evidence>
<evidence type="ECO:0000256" key="2">
    <source>
        <dbReference type="ARBA" id="ARBA00022771"/>
    </source>
</evidence>
<evidence type="ECO:0000313" key="7">
    <source>
        <dbReference type="EMBL" id="KAK6785118.1"/>
    </source>
</evidence>
<accession>A0AAN8TAV7</accession>
<dbReference type="GO" id="GO:0008270">
    <property type="term" value="F:zinc ion binding"/>
    <property type="evidence" value="ECO:0007669"/>
    <property type="project" value="UniProtKB-KW"/>
</dbReference>
<protein>
    <recommendedName>
        <fullName evidence="6">SWIM-type domain-containing protein</fullName>
    </recommendedName>
</protein>
<dbReference type="InterPro" id="IPR006564">
    <property type="entry name" value="Znf_PMZ"/>
</dbReference>
<feature type="domain" description="SWIM-type" evidence="6">
    <location>
        <begin position="424"/>
        <end position="457"/>
    </location>
</feature>
<dbReference type="PROSITE" id="PS50966">
    <property type="entry name" value="ZF_SWIM"/>
    <property type="match status" value="1"/>
</dbReference>
<dbReference type="InterPro" id="IPR007527">
    <property type="entry name" value="Znf_SWIM"/>
</dbReference>
<keyword evidence="3" id="KW-0862">Zinc</keyword>
<dbReference type="AlphaFoldDB" id="A0AAN8TAV7"/>
<dbReference type="Proteomes" id="UP001371456">
    <property type="component" value="Unassembled WGS sequence"/>
</dbReference>
<organism evidence="7 8">
    <name type="scientific">Solanum bulbocastanum</name>
    <name type="common">Wild potato</name>
    <dbReference type="NCBI Taxonomy" id="147425"/>
    <lineage>
        <taxon>Eukaryota</taxon>
        <taxon>Viridiplantae</taxon>
        <taxon>Streptophyta</taxon>
        <taxon>Embryophyta</taxon>
        <taxon>Tracheophyta</taxon>
        <taxon>Spermatophyta</taxon>
        <taxon>Magnoliopsida</taxon>
        <taxon>eudicotyledons</taxon>
        <taxon>Gunneridae</taxon>
        <taxon>Pentapetalae</taxon>
        <taxon>asterids</taxon>
        <taxon>lamiids</taxon>
        <taxon>Solanales</taxon>
        <taxon>Solanaceae</taxon>
        <taxon>Solanoideae</taxon>
        <taxon>Solaneae</taxon>
        <taxon>Solanum</taxon>
    </lineage>
</organism>
<evidence type="ECO:0000259" key="6">
    <source>
        <dbReference type="PROSITE" id="PS50966"/>
    </source>
</evidence>